<dbReference type="OrthoDB" id="4845755at2759"/>
<dbReference type="InterPro" id="IPR013087">
    <property type="entry name" value="Znf_C2H2_type"/>
</dbReference>
<evidence type="ECO:0000313" key="6">
    <source>
        <dbReference type="EMBL" id="RWS18593.1"/>
    </source>
</evidence>
<evidence type="ECO:0000256" key="3">
    <source>
        <dbReference type="ARBA" id="ARBA00022833"/>
    </source>
</evidence>
<evidence type="ECO:0000256" key="4">
    <source>
        <dbReference type="PROSITE-ProRule" id="PRU00042"/>
    </source>
</evidence>
<keyword evidence="3" id="KW-0862">Zinc</keyword>
<dbReference type="GO" id="GO:0008270">
    <property type="term" value="F:zinc ion binding"/>
    <property type="evidence" value="ECO:0007669"/>
    <property type="project" value="UniProtKB-KW"/>
</dbReference>
<dbReference type="Gene3D" id="3.30.160.60">
    <property type="entry name" value="Classic Zinc Finger"/>
    <property type="match status" value="1"/>
</dbReference>
<sequence>MVSTLRNTFEKCTGKKNHLNVMNLERALQAIQNCTDIRDQMWEKYATKVVRRVKPTLFVYLKLKTFACDVCGKSFAQKIHLKLHFQAVTFYVN</sequence>
<organism evidence="6 7">
    <name type="scientific">Leptotrombidium deliense</name>
    <dbReference type="NCBI Taxonomy" id="299467"/>
    <lineage>
        <taxon>Eukaryota</taxon>
        <taxon>Metazoa</taxon>
        <taxon>Ecdysozoa</taxon>
        <taxon>Arthropoda</taxon>
        <taxon>Chelicerata</taxon>
        <taxon>Arachnida</taxon>
        <taxon>Acari</taxon>
        <taxon>Acariformes</taxon>
        <taxon>Trombidiformes</taxon>
        <taxon>Prostigmata</taxon>
        <taxon>Anystina</taxon>
        <taxon>Parasitengona</taxon>
        <taxon>Trombiculoidea</taxon>
        <taxon>Trombiculidae</taxon>
        <taxon>Leptotrombidium</taxon>
    </lineage>
</organism>
<dbReference type="VEuPathDB" id="VectorBase:LDEU013447"/>
<keyword evidence="7" id="KW-1185">Reference proteome</keyword>
<evidence type="ECO:0000256" key="1">
    <source>
        <dbReference type="ARBA" id="ARBA00022723"/>
    </source>
</evidence>
<dbReference type="PROSITE" id="PS50157">
    <property type="entry name" value="ZINC_FINGER_C2H2_2"/>
    <property type="match status" value="1"/>
</dbReference>
<dbReference type="FunFam" id="3.30.160.60:FF:000065">
    <property type="entry name" value="B-cell CLL/lymphoma 6, member B"/>
    <property type="match status" value="1"/>
</dbReference>
<keyword evidence="1" id="KW-0479">Metal-binding</keyword>
<feature type="domain" description="C2H2-type" evidence="5">
    <location>
        <begin position="66"/>
        <end position="93"/>
    </location>
</feature>
<dbReference type="AlphaFoldDB" id="A0A443RTF6"/>
<dbReference type="SUPFAM" id="SSF57667">
    <property type="entry name" value="beta-beta-alpha zinc fingers"/>
    <property type="match status" value="1"/>
</dbReference>
<evidence type="ECO:0000313" key="7">
    <source>
        <dbReference type="Proteomes" id="UP000288716"/>
    </source>
</evidence>
<accession>A0A443RTF6</accession>
<evidence type="ECO:0000256" key="2">
    <source>
        <dbReference type="ARBA" id="ARBA00022771"/>
    </source>
</evidence>
<reference evidence="6 7" key="1">
    <citation type="journal article" date="2018" name="Gigascience">
        <title>Genomes of trombidid mites reveal novel predicted allergens and laterally-transferred genes associated with secondary metabolism.</title>
        <authorList>
            <person name="Dong X."/>
            <person name="Chaisiri K."/>
            <person name="Xia D."/>
            <person name="Armstrong S.D."/>
            <person name="Fang Y."/>
            <person name="Donnelly M.J."/>
            <person name="Kadowaki T."/>
            <person name="McGarry J.W."/>
            <person name="Darby A.C."/>
            <person name="Makepeace B.L."/>
        </authorList>
    </citation>
    <scope>NUCLEOTIDE SEQUENCE [LARGE SCALE GENOMIC DNA]</scope>
    <source>
        <strain evidence="6">UoL-UT</strain>
    </source>
</reference>
<dbReference type="Proteomes" id="UP000288716">
    <property type="component" value="Unassembled WGS sequence"/>
</dbReference>
<comment type="caution">
    <text evidence="6">The sequence shown here is derived from an EMBL/GenBank/DDBJ whole genome shotgun (WGS) entry which is preliminary data.</text>
</comment>
<protein>
    <recommendedName>
        <fullName evidence="5">C2H2-type domain-containing protein</fullName>
    </recommendedName>
</protein>
<dbReference type="EMBL" id="NCKV01037339">
    <property type="protein sequence ID" value="RWS18593.1"/>
    <property type="molecule type" value="Genomic_DNA"/>
</dbReference>
<name>A0A443RTF6_9ACAR</name>
<dbReference type="InterPro" id="IPR036236">
    <property type="entry name" value="Znf_C2H2_sf"/>
</dbReference>
<proteinExistence type="predicted"/>
<keyword evidence="2 4" id="KW-0863">Zinc-finger</keyword>
<evidence type="ECO:0000259" key="5">
    <source>
        <dbReference type="PROSITE" id="PS50157"/>
    </source>
</evidence>
<gene>
    <name evidence="6" type="ORF">B4U80_01382</name>
</gene>